<dbReference type="CDD" id="cd08994">
    <property type="entry name" value="GH43_62_32_68_117_130-like"/>
    <property type="match status" value="1"/>
</dbReference>
<evidence type="ECO:0008006" key="4">
    <source>
        <dbReference type="Google" id="ProtNLM"/>
    </source>
</evidence>
<proteinExistence type="predicted"/>
<accession>A0A7X0H821</accession>
<dbReference type="Proteomes" id="UP000541810">
    <property type="component" value="Unassembled WGS sequence"/>
</dbReference>
<feature type="chain" id="PRO_5030936801" description="Glycosyl hydrolases family 43" evidence="1">
    <location>
        <begin position="22"/>
        <end position="351"/>
    </location>
</feature>
<dbReference type="EMBL" id="JACHGY010000001">
    <property type="protein sequence ID" value="MBB6429831.1"/>
    <property type="molecule type" value="Genomic_DNA"/>
</dbReference>
<reference evidence="2 3" key="1">
    <citation type="submission" date="2020-08" db="EMBL/GenBank/DDBJ databases">
        <title>Genomic Encyclopedia of Type Strains, Phase IV (KMG-IV): sequencing the most valuable type-strain genomes for metagenomic binning, comparative biology and taxonomic classification.</title>
        <authorList>
            <person name="Goeker M."/>
        </authorList>
    </citation>
    <scope>NUCLEOTIDE SEQUENCE [LARGE SCALE GENOMIC DNA]</scope>
    <source>
        <strain evidence="2 3">DSM 103725</strain>
    </source>
</reference>
<comment type="caution">
    <text evidence="2">The sequence shown here is derived from an EMBL/GenBank/DDBJ whole genome shotgun (WGS) entry which is preliminary data.</text>
</comment>
<evidence type="ECO:0000313" key="3">
    <source>
        <dbReference type="Proteomes" id="UP000541810"/>
    </source>
</evidence>
<keyword evidence="3" id="KW-1185">Reference proteome</keyword>
<feature type="signal peptide" evidence="1">
    <location>
        <begin position="1"/>
        <end position="21"/>
    </location>
</feature>
<dbReference type="Gene3D" id="2.115.10.20">
    <property type="entry name" value="Glycosyl hydrolase domain, family 43"/>
    <property type="match status" value="1"/>
</dbReference>
<dbReference type="RefSeq" id="WP_184677391.1">
    <property type="nucleotide sequence ID" value="NZ_JACHGY010000001.1"/>
</dbReference>
<sequence>MRKIATLIVTAGLFASSAAFAAEDEYEIGRKLPADAVVTHPDSNPLRDALRPVPATAVFEMEGWSLWDPSLIKVGDTYHLFCSRWPKADDHSFDSGWKRSHVIRATSKSLFGPYEFAEVVLHPKDHPWATRGVHNPKITRVGDRILLYHLGIPQWSTGFAYADSIEGPWTPLPEPVVKANNPALLAHDDGSVYMVSKHKPKPTQDGKWDACLKAHVADHIDGPYRTLGEGRNRLPYNLELEDPTLWWANDQYNLVCTDWEGKVTGTQKSVVYYTSKDGIHYELFSKLPVWTQDEPIVLEDGTHLNASRIERPQVYINENEEFAALLVAVGIEERSHDYIVIRPVDNFVPDN</sequence>
<dbReference type="AlphaFoldDB" id="A0A7X0H821"/>
<dbReference type="InterPro" id="IPR023296">
    <property type="entry name" value="Glyco_hydro_beta-prop_sf"/>
</dbReference>
<protein>
    <recommendedName>
        <fullName evidence="4">Glycosyl hydrolases family 43</fullName>
    </recommendedName>
</protein>
<organism evidence="2 3">
    <name type="scientific">Algisphaera agarilytica</name>
    <dbReference type="NCBI Taxonomy" id="1385975"/>
    <lineage>
        <taxon>Bacteria</taxon>
        <taxon>Pseudomonadati</taxon>
        <taxon>Planctomycetota</taxon>
        <taxon>Phycisphaerae</taxon>
        <taxon>Phycisphaerales</taxon>
        <taxon>Phycisphaeraceae</taxon>
        <taxon>Algisphaera</taxon>
    </lineage>
</organism>
<evidence type="ECO:0000313" key="2">
    <source>
        <dbReference type="EMBL" id="MBB6429831.1"/>
    </source>
</evidence>
<keyword evidence="1" id="KW-0732">Signal</keyword>
<gene>
    <name evidence="2" type="ORF">HNQ40_001637</name>
</gene>
<name>A0A7X0H821_9BACT</name>
<dbReference type="SUPFAM" id="SSF75005">
    <property type="entry name" value="Arabinanase/levansucrase/invertase"/>
    <property type="match status" value="1"/>
</dbReference>
<evidence type="ECO:0000256" key="1">
    <source>
        <dbReference type="SAM" id="SignalP"/>
    </source>
</evidence>